<protein>
    <submittedName>
        <fullName evidence="1">Uncharacterized protein</fullName>
    </submittedName>
</protein>
<evidence type="ECO:0000313" key="2">
    <source>
        <dbReference type="Proteomes" id="UP000198959"/>
    </source>
</evidence>
<sequence>MRTAHRWWIIGVPAVAAVLGAMLVSAALVLASSWSPRPDCFDRAAFEKVVAKLPPPPIELDAYDSVDTPDKIGSCRILSSFGVKGGYIFYDDDSSGFDDSGWGYFPNGPDGDLGNGSWEGPQFEQIEGPWYNWTASW</sequence>
<name>A0A1C6T0C6_9ACTN</name>
<dbReference type="EMBL" id="FMHW01000002">
    <property type="protein sequence ID" value="SCL35171.1"/>
    <property type="molecule type" value="Genomic_DNA"/>
</dbReference>
<accession>A0A1C6T0C6</accession>
<dbReference type="AlphaFoldDB" id="A0A1C6T0C6"/>
<dbReference type="Proteomes" id="UP000198959">
    <property type="component" value="Unassembled WGS sequence"/>
</dbReference>
<gene>
    <name evidence="1" type="ORF">GA0074692_4023</name>
</gene>
<proteinExistence type="predicted"/>
<evidence type="ECO:0000313" key="1">
    <source>
        <dbReference type="EMBL" id="SCL35171.1"/>
    </source>
</evidence>
<keyword evidence="2" id="KW-1185">Reference proteome</keyword>
<reference evidence="2" key="1">
    <citation type="submission" date="2016-06" db="EMBL/GenBank/DDBJ databases">
        <authorList>
            <person name="Varghese N."/>
            <person name="Submissions Spin"/>
        </authorList>
    </citation>
    <scope>NUCLEOTIDE SEQUENCE [LARGE SCALE GENOMIC DNA]</scope>
    <source>
        <strain evidence="2">DSM 43817</strain>
    </source>
</reference>
<organism evidence="1 2">
    <name type="scientific">Micromonospora pallida</name>
    <dbReference type="NCBI Taxonomy" id="145854"/>
    <lineage>
        <taxon>Bacteria</taxon>
        <taxon>Bacillati</taxon>
        <taxon>Actinomycetota</taxon>
        <taxon>Actinomycetes</taxon>
        <taxon>Micromonosporales</taxon>
        <taxon>Micromonosporaceae</taxon>
        <taxon>Micromonospora</taxon>
    </lineage>
</organism>